<comment type="caution">
    <text evidence="1">The sequence shown here is derived from an EMBL/GenBank/DDBJ whole genome shotgun (WGS) entry which is preliminary data.</text>
</comment>
<dbReference type="EMBL" id="JBANQN010000006">
    <property type="protein sequence ID" value="KAK6786731.1"/>
    <property type="molecule type" value="Genomic_DNA"/>
</dbReference>
<gene>
    <name evidence="1" type="ORF">RDI58_015256</name>
</gene>
<accession>A0AAN8YCQ3</accession>
<keyword evidence="2" id="KW-1185">Reference proteome</keyword>
<proteinExistence type="predicted"/>
<evidence type="ECO:0000313" key="2">
    <source>
        <dbReference type="Proteomes" id="UP001371456"/>
    </source>
</evidence>
<dbReference type="Proteomes" id="UP001371456">
    <property type="component" value="Unassembled WGS sequence"/>
</dbReference>
<organism evidence="1 2">
    <name type="scientific">Solanum bulbocastanum</name>
    <name type="common">Wild potato</name>
    <dbReference type="NCBI Taxonomy" id="147425"/>
    <lineage>
        <taxon>Eukaryota</taxon>
        <taxon>Viridiplantae</taxon>
        <taxon>Streptophyta</taxon>
        <taxon>Embryophyta</taxon>
        <taxon>Tracheophyta</taxon>
        <taxon>Spermatophyta</taxon>
        <taxon>Magnoliopsida</taxon>
        <taxon>eudicotyledons</taxon>
        <taxon>Gunneridae</taxon>
        <taxon>Pentapetalae</taxon>
        <taxon>asterids</taxon>
        <taxon>lamiids</taxon>
        <taxon>Solanales</taxon>
        <taxon>Solanaceae</taxon>
        <taxon>Solanoideae</taxon>
        <taxon>Solaneae</taxon>
        <taxon>Solanum</taxon>
    </lineage>
</organism>
<evidence type="ECO:0000313" key="1">
    <source>
        <dbReference type="EMBL" id="KAK6786731.1"/>
    </source>
</evidence>
<name>A0AAN8YCQ3_SOLBU</name>
<dbReference type="AlphaFoldDB" id="A0AAN8YCQ3"/>
<reference evidence="1 2" key="1">
    <citation type="submission" date="2024-02" db="EMBL/GenBank/DDBJ databases">
        <title>de novo genome assembly of Solanum bulbocastanum strain 11H21.</title>
        <authorList>
            <person name="Hosaka A.J."/>
        </authorList>
    </citation>
    <scope>NUCLEOTIDE SEQUENCE [LARGE SCALE GENOMIC DNA]</scope>
    <source>
        <tissue evidence="1">Young leaves</tissue>
    </source>
</reference>
<sequence>MKLMVYIPKDHNIDNNISFSR</sequence>
<protein>
    <submittedName>
        <fullName evidence="1">Uncharacterized protein</fullName>
    </submittedName>
</protein>